<dbReference type="InterPro" id="IPR035967">
    <property type="entry name" value="SWAP/Surp_sf"/>
</dbReference>
<feature type="region of interest" description="Disordered" evidence="7">
    <location>
        <begin position="225"/>
        <end position="248"/>
    </location>
</feature>
<feature type="compositionally biased region" description="Polar residues" evidence="7">
    <location>
        <begin position="232"/>
        <end position="246"/>
    </location>
</feature>
<reference evidence="9" key="1">
    <citation type="submission" date="2018-02" db="EMBL/GenBank/DDBJ databases">
        <authorList>
            <person name="Cohen D.B."/>
            <person name="Kent A.D."/>
        </authorList>
    </citation>
    <scope>NUCLEOTIDE SEQUENCE</scope>
</reference>
<evidence type="ECO:0000256" key="4">
    <source>
        <dbReference type="ARBA" id="ARBA00022884"/>
    </source>
</evidence>
<keyword evidence="5" id="KW-0943">RNA-mediated gene silencing</keyword>
<feature type="domain" description="SURP motif" evidence="8">
    <location>
        <begin position="176"/>
        <end position="218"/>
    </location>
</feature>
<evidence type="ECO:0000256" key="6">
    <source>
        <dbReference type="ARBA" id="ARBA00023242"/>
    </source>
</evidence>
<dbReference type="GO" id="GO:0006397">
    <property type="term" value="P:mRNA processing"/>
    <property type="evidence" value="ECO:0007669"/>
    <property type="project" value="UniProtKB-KW"/>
</dbReference>
<accession>A0A2N9HCL3</accession>
<dbReference type="Pfam" id="PF01805">
    <property type="entry name" value="Surp"/>
    <property type="match status" value="1"/>
</dbReference>
<evidence type="ECO:0000256" key="5">
    <source>
        <dbReference type="ARBA" id="ARBA00023158"/>
    </source>
</evidence>
<feature type="compositionally biased region" description="Basic residues" evidence="7">
    <location>
        <begin position="1"/>
        <end position="11"/>
    </location>
</feature>
<dbReference type="Gene3D" id="1.10.10.790">
    <property type="entry name" value="Surp module"/>
    <property type="match status" value="1"/>
</dbReference>
<organism evidence="9">
    <name type="scientific">Fagus sylvatica</name>
    <name type="common">Beechnut</name>
    <dbReference type="NCBI Taxonomy" id="28930"/>
    <lineage>
        <taxon>Eukaryota</taxon>
        <taxon>Viridiplantae</taxon>
        <taxon>Streptophyta</taxon>
        <taxon>Embryophyta</taxon>
        <taxon>Tracheophyta</taxon>
        <taxon>Spermatophyta</taxon>
        <taxon>Magnoliopsida</taxon>
        <taxon>eudicotyledons</taxon>
        <taxon>Gunneridae</taxon>
        <taxon>Pentapetalae</taxon>
        <taxon>rosids</taxon>
        <taxon>fabids</taxon>
        <taxon>Fagales</taxon>
        <taxon>Fagaceae</taxon>
        <taxon>Fagus</taxon>
    </lineage>
</organism>
<evidence type="ECO:0000256" key="2">
    <source>
        <dbReference type="ARBA" id="ARBA00022604"/>
    </source>
</evidence>
<proteinExistence type="predicted"/>
<keyword evidence="6" id="KW-0539">Nucleus</keyword>
<evidence type="ECO:0000313" key="9">
    <source>
        <dbReference type="EMBL" id="SPD12106.1"/>
    </source>
</evidence>
<gene>
    <name evidence="9" type="ORF">FSB_LOCUS39988</name>
</gene>
<dbReference type="PANTHER" id="PTHR13384:SF19">
    <property type="entry name" value="G PATCH DOMAIN-CONTAINING PROTEIN 1"/>
    <property type="match status" value="1"/>
</dbReference>
<comment type="subcellular location">
    <subcellularLocation>
        <location evidence="1">Nucleus</location>
    </subcellularLocation>
</comment>
<dbReference type="Pfam" id="PF26093">
    <property type="entry name" value="HTH_TGH"/>
    <property type="match status" value="1"/>
</dbReference>
<protein>
    <recommendedName>
        <fullName evidence="8">SURP motif domain-containing protein</fullName>
    </recommendedName>
</protein>
<evidence type="ECO:0000256" key="3">
    <source>
        <dbReference type="ARBA" id="ARBA00022664"/>
    </source>
</evidence>
<name>A0A2N9HCL3_FAGSY</name>
<evidence type="ECO:0000256" key="1">
    <source>
        <dbReference type="ARBA" id="ARBA00004123"/>
    </source>
</evidence>
<dbReference type="EMBL" id="OIVN01003557">
    <property type="protein sequence ID" value="SPD12106.1"/>
    <property type="molecule type" value="Genomic_DNA"/>
</dbReference>
<dbReference type="PROSITE" id="PS50128">
    <property type="entry name" value="SURP"/>
    <property type="match status" value="1"/>
</dbReference>
<dbReference type="GO" id="GO:0003723">
    <property type="term" value="F:RNA binding"/>
    <property type="evidence" value="ECO:0007669"/>
    <property type="project" value="UniProtKB-KW"/>
</dbReference>
<evidence type="ECO:0000256" key="7">
    <source>
        <dbReference type="SAM" id="MobiDB-lite"/>
    </source>
</evidence>
<evidence type="ECO:0000259" key="8">
    <source>
        <dbReference type="PROSITE" id="PS50128"/>
    </source>
</evidence>
<keyword evidence="2" id="KW-0341">Growth regulation</keyword>
<dbReference type="SUPFAM" id="SSF109905">
    <property type="entry name" value="Surp module (SWAP domain)"/>
    <property type="match status" value="1"/>
</dbReference>
<dbReference type="GO" id="GO:0031047">
    <property type="term" value="P:regulatory ncRNA-mediated gene silencing"/>
    <property type="evidence" value="ECO:0007669"/>
    <property type="project" value="UniProtKB-KW"/>
</dbReference>
<feature type="region of interest" description="Disordered" evidence="7">
    <location>
        <begin position="1"/>
        <end position="24"/>
    </location>
</feature>
<dbReference type="AlphaFoldDB" id="A0A2N9HCL3"/>
<dbReference type="SMART" id="SM00648">
    <property type="entry name" value="SWAP"/>
    <property type="match status" value="1"/>
</dbReference>
<dbReference type="PANTHER" id="PTHR13384">
    <property type="entry name" value="G PATCH DOMAIN-CONTAINING PROTEIN 1"/>
    <property type="match status" value="1"/>
</dbReference>
<keyword evidence="3" id="KW-0507">mRNA processing</keyword>
<keyword evidence="4" id="KW-0694">RNA-binding</keyword>
<sequence>MHSEKKRSRLSGKKETGNSKAYSTKDNLFGFKSGNVAPGFGIGALEEFDAEDEDVYASVEQCYRHNTFTTILSWQFSTQSSFDFVDSWTYVQEVEEPSRLMSDSKPKLLAKEPGVLLGFRLASNSDCQLERFDPPVIPKDFVPRHKFTGPLETNYKFADPPPPEVPPPEDNNLKLLIEGVATLVARCGKLFEDLSKEKNQSNPLFNFLTGGNGHDYYTRKLWEERQKRTDQSRQQVDGKLSSSMQKITAAESRGKILGERPLERSAKDLSSSVPSAEVVQLQFNLSDTFTEPASFSGLLKVVKPFKDQPAKQERFERFLKEKYQGGLRSTESSGSSNMSEAARARERLDFEAAAEAIAKGHWGKESKHSTQQFMEFPATGGMQFTSGGVEEQAKDTEADDLIMKKMFPKREEFQWRPSPILCKRFDLIDPYMGKPAAAPRMRSKIDTLIFTSDSSKETKVEEIVTANRDFPTPQSDAQGISQDVANKENEVEVEVENVERPVDLYKAIFSDDSDDEVESTSLNKVENPEKKIEAATTTLNRLIAGDFLESLGKELGLEVPSDLPPSTNKAKIPASQKEAANANLGDSNILSVKDNSPSTPISETCVNHEVPHNREIVQDGRVEKDEFIHAKLKHPQAVTEIGMAVHHQKMKGAESGPGDIGIKAVIQIVICPVIIEIVTVLGQKGERKDPLERKAVAAEDTQNISIEAGILQPDLDMIVRRNMEKPRERNGKRGIDMKLLFPYIPNLTIC</sequence>
<dbReference type="GO" id="GO:0005634">
    <property type="term" value="C:nucleus"/>
    <property type="evidence" value="ECO:0007669"/>
    <property type="project" value="UniProtKB-SubCell"/>
</dbReference>
<dbReference type="FunFam" id="1.10.10.790:FF:000012">
    <property type="entry name" value="G patch domain-containing protein TGH"/>
    <property type="match status" value="1"/>
</dbReference>
<dbReference type="InterPro" id="IPR000061">
    <property type="entry name" value="Surp"/>
</dbReference>